<gene>
    <name evidence="4" type="ordered locus">sce4363</name>
</gene>
<dbReference type="Proteomes" id="UP000002139">
    <property type="component" value="Chromosome"/>
</dbReference>
<feature type="domain" description="Peptidase S9 prolyl oligopeptidase catalytic" evidence="2">
    <location>
        <begin position="570"/>
        <end position="762"/>
    </location>
</feature>
<sequence>MLPLLLAACAPPGSSPPRAAPPAKAAPAGAAAAVKQAAPPDRTRIAGPEASRITYAHLGRQPPLGARLPRGIQYAPGGNLITYLQRQADGPEQSLFAFDTTSREIRQLVASGDLLKDAKPLSREEELRRERQRMFSRGITAYSWAKRAEVLLIPFGGDLFLRDARDPKGAIARLTDTPEPEIDPKVCDGGERVVFVRGRELFMIDVASRRETALTRGAPEGVSRGLSDFNGQEEFDEPSGFWISPGCDRVAYLEVDEREVEKVPVLGFRDGKEDLMMARYPRVGGKNPRVRAGILDLATRKTTWLAWKGADGEGERYLGRFAWADDGKALWFQTLSRDQKRLSLLRARPRSGEAAEVVVETSPTWVDFADMRLLERSPRFLWSTAEGGHRHLALRDAGSGAELARLTAGDWDITSLLPPDEERGLARFVATKDGPTERHLYTVPLAGGEVKRLTSDPGMHQITVDPRGPGYVELHAALDRPWRGAVRGADNAEVGALPAPVDRELAELELRAPEIVEVRAASGDTLYGALLAPRRIEPGRRYPVVVSVYGGPGVQTVFNSWSPWLLWNHLADRGVVVFQLDNRGSANRGRAFESAIHGRLGEVELADQIAGLDFLKTLPYVDAGRVGIYGHSYGGRMALEALLMAPDRFHVGVAGSPVSDDRLYDTGYTERYMGLLDKEAARYEATDLTKRAGNLRGKLLLMHGLMDENVHFAHTAKMIEALMAADKRFDTLVFPGERHGYRSPAASHYANRAIVEYLTEHL</sequence>
<evidence type="ECO:0000259" key="2">
    <source>
        <dbReference type="Pfam" id="PF00326"/>
    </source>
</evidence>
<dbReference type="SUPFAM" id="SSF53474">
    <property type="entry name" value="alpha/beta-Hydrolases"/>
    <property type="match status" value="1"/>
</dbReference>
<dbReference type="Pfam" id="PF00930">
    <property type="entry name" value="DPPIV_N"/>
    <property type="match status" value="1"/>
</dbReference>
<feature type="domain" description="Dipeptidylpeptidase IV N-terminal" evidence="3">
    <location>
        <begin position="156"/>
        <end position="479"/>
    </location>
</feature>
<dbReference type="InterPro" id="IPR002469">
    <property type="entry name" value="Peptidase_S9B_N"/>
</dbReference>
<dbReference type="InterPro" id="IPR050278">
    <property type="entry name" value="Serine_Prot_S9B/DPPIV"/>
</dbReference>
<organism evidence="4 5">
    <name type="scientific">Sorangium cellulosum (strain So ce56)</name>
    <name type="common">Polyangium cellulosum (strain So ce56)</name>
    <dbReference type="NCBI Taxonomy" id="448385"/>
    <lineage>
        <taxon>Bacteria</taxon>
        <taxon>Pseudomonadati</taxon>
        <taxon>Myxococcota</taxon>
        <taxon>Polyangia</taxon>
        <taxon>Polyangiales</taxon>
        <taxon>Polyangiaceae</taxon>
        <taxon>Sorangium</taxon>
    </lineage>
</organism>
<dbReference type="PANTHER" id="PTHR11731:SF193">
    <property type="entry name" value="DIPEPTIDYL PEPTIDASE 9"/>
    <property type="match status" value="1"/>
</dbReference>
<proteinExistence type="predicted"/>
<protein>
    <recommendedName>
        <fullName evidence="6">Peptidase S9</fullName>
    </recommendedName>
</protein>
<evidence type="ECO:0000313" key="5">
    <source>
        <dbReference type="Proteomes" id="UP000002139"/>
    </source>
</evidence>
<dbReference type="PANTHER" id="PTHR11731">
    <property type="entry name" value="PROTEASE FAMILY S9B,C DIPEPTIDYL-PEPTIDASE IV-RELATED"/>
    <property type="match status" value="1"/>
</dbReference>
<dbReference type="AlphaFoldDB" id="A9F2W6"/>
<evidence type="ECO:0000256" key="1">
    <source>
        <dbReference type="SAM" id="MobiDB-lite"/>
    </source>
</evidence>
<dbReference type="SUPFAM" id="SSF82171">
    <property type="entry name" value="DPP6 N-terminal domain-like"/>
    <property type="match status" value="1"/>
</dbReference>
<dbReference type="EMBL" id="AM746676">
    <property type="protein sequence ID" value="CAN94526.1"/>
    <property type="molecule type" value="Genomic_DNA"/>
</dbReference>
<feature type="region of interest" description="Disordered" evidence="1">
    <location>
        <begin position="12"/>
        <end position="45"/>
    </location>
</feature>
<dbReference type="GO" id="GO:0008239">
    <property type="term" value="F:dipeptidyl-peptidase activity"/>
    <property type="evidence" value="ECO:0007669"/>
    <property type="project" value="TreeGrafter"/>
</dbReference>
<dbReference type="eggNOG" id="COG1506">
    <property type="taxonomic scope" value="Bacteria"/>
</dbReference>
<name>A9F2W6_SORC5</name>
<dbReference type="InterPro" id="IPR001375">
    <property type="entry name" value="Peptidase_S9_cat"/>
</dbReference>
<dbReference type="OrthoDB" id="9806163at2"/>
<evidence type="ECO:0000313" key="4">
    <source>
        <dbReference type="EMBL" id="CAN94526.1"/>
    </source>
</evidence>
<reference evidence="4 5" key="1">
    <citation type="journal article" date="2007" name="Nat. Biotechnol.">
        <title>Complete genome sequence of the myxobacterium Sorangium cellulosum.</title>
        <authorList>
            <person name="Schneiker S."/>
            <person name="Perlova O."/>
            <person name="Kaiser O."/>
            <person name="Gerth K."/>
            <person name="Alici A."/>
            <person name="Altmeyer M.O."/>
            <person name="Bartels D."/>
            <person name="Bekel T."/>
            <person name="Beyer S."/>
            <person name="Bode E."/>
            <person name="Bode H.B."/>
            <person name="Bolten C.J."/>
            <person name="Choudhuri J.V."/>
            <person name="Doss S."/>
            <person name="Elnakady Y.A."/>
            <person name="Frank B."/>
            <person name="Gaigalat L."/>
            <person name="Goesmann A."/>
            <person name="Groeger C."/>
            <person name="Gross F."/>
            <person name="Jelsbak L."/>
            <person name="Jelsbak L."/>
            <person name="Kalinowski J."/>
            <person name="Kegler C."/>
            <person name="Knauber T."/>
            <person name="Konietzny S."/>
            <person name="Kopp M."/>
            <person name="Krause L."/>
            <person name="Krug D."/>
            <person name="Linke B."/>
            <person name="Mahmud T."/>
            <person name="Martinez-Arias R."/>
            <person name="McHardy A.C."/>
            <person name="Merai M."/>
            <person name="Meyer F."/>
            <person name="Mormann S."/>
            <person name="Munoz-Dorado J."/>
            <person name="Perez J."/>
            <person name="Pradella S."/>
            <person name="Rachid S."/>
            <person name="Raddatz G."/>
            <person name="Rosenau F."/>
            <person name="Rueckert C."/>
            <person name="Sasse F."/>
            <person name="Scharfe M."/>
            <person name="Schuster S.C."/>
            <person name="Suen G."/>
            <person name="Treuner-Lange A."/>
            <person name="Velicer G.J."/>
            <person name="Vorholter F.-J."/>
            <person name="Weissman K.J."/>
            <person name="Welch R.D."/>
            <person name="Wenzel S.C."/>
            <person name="Whitworth D.E."/>
            <person name="Wilhelm S."/>
            <person name="Wittmann C."/>
            <person name="Bloecker H."/>
            <person name="Puehler A."/>
            <person name="Mueller R."/>
        </authorList>
    </citation>
    <scope>NUCLEOTIDE SEQUENCE [LARGE SCALE GENOMIC DNA]</scope>
    <source>
        <strain evidence="5">So ce56</strain>
    </source>
</reference>
<keyword evidence="5" id="KW-1185">Reference proteome</keyword>
<dbReference type="HOGENOM" id="CLU_006105_2_1_7"/>
<dbReference type="InterPro" id="IPR029058">
    <property type="entry name" value="AB_hydrolase_fold"/>
</dbReference>
<accession>A9F2W6</accession>
<dbReference type="Gene3D" id="3.40.50.1820">
    <property type="entry name" value="alpha/beta hydrolase"/>
    <property type="match status" value="1"/>
</dbReference>
<dbReference type="BioCyc" id="SCEL448385:SCE_RS22415-MONOMER"/>
<dbReference type="Pfam" id="PF00326">
    <property type="entry name" value="Peptidase_S9"/>
    <property type="match status" value="1"/>
</dbReference>
<dbReference type="KEGG" id="scl:sce4363"/>
<feature type="compositionally biased region" description="Low complexity" evidence="1">
    <location>
        <begin position="21"/>
        <end position="40"/>
    </location>
</feature>
<evidence type="ECO:0000259" key="3">
    <source>
        <dbReference type="Pfam" id="PF00930"/>
    </source>
</evidence>
<dbReference type="ESTHER" id="sorc5-a9f2w6">
    <property type="family name" value="DPP4N_Peptidase_S9"/>
</dbReference>
<dbReference type="GO" id="GO:0006508">
    <property type="term" value="P:proteolysis"/>
    <property type="evidence" value="ECO:0007669"/>
    <property type="project" value="InterPro"/>
</dbReference>
<evidence type="ECO:0008006" key="6">
    <source>
        <dbReference type="Google" id="ProtNLM"/>
    </source>
</evidence>
<dbReference type="Gene3D" id="2.140.10.30">
    <property type="entry name" value="Dipeptidylpeptidase IV, N-terminal domain"/>
    <property type="match status" value="1"/>
</dbReference>
<dbReference type="STRING" id="448385.sce4363"/>
<dbReference type="GO" id="GO:0008236">
    <property type="term" value="F:serine-type peptidase activity"/>
    <property type="evidence" value="ECO:0007669"/>
    <property type="project" value="InterPro"/>
</dbReference>